<name>A0AAV6Z3D5_ENGPU</name>
<dbReference type="AlphaFoldDB" id="A0AAV6Z3D5"/>
<evidence type="ECO:0000313" key="1">
    <source>
        <dbReference type="EMBL" id="KAG8544092.1"/>
    </source>
</evidence>
<reference evidence="1" key="1">
    <citation type="thesis" date="2020" institute="ProQuest LLC" country="789 East Eisenhower Parkway, Ann Arbor, MI, USA">
        <title>Comparative Genomics and Chromosome Evolution.</title>
        <authorList>
            <person name="Mudd A.B."/>
        </authorList>
    </citation>
    <scope>NUCLEOTIDE SEQUENCE</scope>
    <source>
        <strain evidence="1">237g6f4</strain>
        <tissue evidence="1">Blood</tissue>
    </source>
</reference>
<comment type="caution">
    <text evidence="1">The sequence shown here is derived from an EMBL/GenBank/DDBJ whole genome shotgun (WGS) entry which is preliminary data.</text>
</comment>
<dbReference type="Proteomes" id="UP000824782">
    <property type="component" value="Unassembled WGS sequence"/>
</dbReference>
<accession>A0AAV6Z3D5</accession>
<keyword evidence="2" id="KW-1185">Reference proteome</keyword>
<sequence>MFLVTRIPKYLNSSTTGISPTCSSTGQLLDRGSNAAFGQLIRIPEKLPKCSSTSIITGIAVCASAKNKRTSSAYSAILSSPPV</sequence>
<proteinExistence type="predicted"/>
<gene>
    <name evidence="1" type="ORF">GDO81_023096</name>
</gene>
<evidence type="ECO:0000313" key="2">
    <source>
        <dbReference type="Proteomes" id="UP000824782"/>
    </source>
</evidence>
<organism evidence="1 2">
    <name type="scientific">Engystomops pustulosus</name>
    <name type="common">Tungara frog</name>
    <name type="synonym">Physalaemus pustulosus</name>
    <dbReference type="NCBI Taxonomy" id="76066"/>
    <lineage>
        <taxon>Eukaryota</taxon>
        <taxon>Metazoa</taxon>
        <taxon>Chordata</taxon>
        <taxon>Craniata</taxon>
        <taxon>Vertebrata</taxon>
        <taxon>Euteleostomi</taxon>
        <taxon>Amphibia</taxon>
        <taxon>Batrachia</taxon>
        <taxon>Anura</taxon>
        <taxon>Neobatrachia</taxon>
        <taxon>Hyloidea</taxon>
        <taxon>Leptodactylidae</taxon>
        <taxon>Leiuperinae</taxon>
        <taxon>Engystomops</taxon>
    </lineage>
</organism>
<protein>
    <submittedName>
        <fullName evidence="1">Uncharacterized protein</fullName>
    </submittedName>
</protein>
<dbReference type="EMBL" id="WNYA01002573">
    <property type="protein sequence ID" value="KAG8544092.1"/>
    <property type="molecule type" value="Genomic_DNA"/>
</dbReference>